<dbReference type="GeneID" id="55634215"/>
<organism evidence="1 2">
    <name type="scientific">Rathayibacter caricis DSM 15933</name>
    <dbReference type="NCBI Taxonomy" id="1328867"/>
    <lineage>
        <taxon>Bacteria</taxon>
        <taxon>Bacillati</taxon>
        <taxon>Actinomycetota</taxon>
        <taxon>Actinomycetes</taxon>
        <taxon>Micrococcales</taxon>
        <taxon>Microbacteriaceae</taxon>
        <taxon>Rathayibacter</taxon>
    </lineage>
</organism>
<name>A0A2T4UP68_9MICO</name>
<reference evidence="1 2" key="1">
    <citation type="submission" date="2018-03" db="EMBL/GenBank/DDBJ databases">
        <title>Bacteriophage NCPPB3778 and a type I-E CRISPR drive the evolution of the US Biological Select Agent, Rathayibacter toxicus.</title>
        <authorList>
            <person name="Davis E.W.II."/>
            <person name="Tabima J.F."/>
            <person name="Weisberg A.J."/>
            <person name="Dantas Lopes L."/>
            <person name="Wiseman M.S."/>
            <person name="Wiseman M.S."/>
            <person name="Pupko T."/>
            <person name="Belcher M.S."/>
            <person name="Sechler A.J."/>
            <person name="Tancos M.A."/>
            <person name="Schroeder B.K."/>
            <person name="Murray T.D."/>
            <person name="Luster D.G."/>
            <person name="Schneider W.L."/>
            <person name="Rogers E."/>
            <person name="Andreote F.D."/>
            <person name="Grunwald N.J."/>
            <person name="Putnam M.L."/>
            <person name="Chang J.H."/>
        </authorList>
    </citation>
    <scope>NUCLEOTIDE SEQUENCE [LARGE SCALE GENOMIC DNA]</scope>
    <source>
        <strain evidence="1 2">DSM 15933</strain>
    </source>
</reference>
<accession>A0A2T4UP68</accession>
<dbReference type="AlphaFoldDB" id="A0A2T4UP68"/>
<sequence>MSSANSDSHFDANAGGAADVRAWVAAREGLIVETIAVGAVGLIGATRRIRAEVALALVTEEAHTTEAT</sequence>
<evidence type="ECO:0000313" key="2">
    <source>
        <dbReference type="Proteomes" id="UP000241085"/>
    </source>
</evidence>
<dbReference type="RefSeq" id="WP_107576127.1">
    <property type="nucleotide sequence ID" value="NZ_PZPL01000002.1"/>
</dbReference>
<evidence type="ECO:0000313" key="1">
    <source>
        <dbReference type="EMBL" id="PTL71318.1"/>
    </source>
</evidence>
<dbReference type="EMBL" id="PZPL01000002">
    <property type="protein sequence ID" value="PTL71318.1"/>
    <property type="molecule type" value="Genomic_DNA"/>
</dbReference>
<dbReference type="Proteomes" id="UP000241085">
    <property type="component" value="Unassembled WGS sequence"/>
</dbReference>
<protein>
    <submittedName>
        <fullName evidence="1">Uncharacterized protein</fullName>
    </submittedName>
</protein>
<keyword evidence="2" id="KW-1185">Reference proteome</keyword>
<gene>
    <name evidence="1" type="ORF">C1I63_19030</name>
</gene>
<proteinExistence type="predicted"/>
<comment type="caution">
    <text evidence="1">The sequence shown here is derived from an EMBL/GenBank/DDBJ whole genome shotgun (WGS) entry which is preliminary data.</text>
</comment>